<organism evidence="1 2">
    <name type="scientific">Cichorium intybus</name>
    <name type="common">Chicory</name>
    <dbReference type="NCBI Taxonomy" id="13427"/>
    <lineage>
        <taxon>Eukaryota</taxon>
        <taxon>Viridiplantae</taxon>
        <taxon>Streptophyta</taxon>
        <taxon>Embryophyta</taxon>
        <taxon>Tracheophyta</taxon>
        <taxon>Spermatophyta</taxon>
        <taxon>Magnoliopsida</taxon>
        <taxon>eudicotyledons</taxon>
        <taxon>Gunneridae</taxon>
        <taxon>Pentapetalae</taxon>
        <taxon>asterids</taxon>
        <taxon>campanulids</taxon>
        <taxon>Asterales</taxon>
        <taxon>Asteraceae</taxon>
        <taxon>Cichorioideae</taxon>
        <taxon>Cichorieae</taxon>
        <taxon>Cichoriinae</taxon>
        <taxon>Cichorium</taxon>
    </lineage>
</organism>
<gene>
    <name evidence="1" type="ORF">L2E82_39628</name>
</gene>
<name>A0ACB9AJP9_CICIN</name>
<reference evidence="2" key="1">
    <citation type="journal article" date="2022" name="Mol. Ecol. Resour.">
        <title>The genomes of chicory, endive, great burdock and yacon provide insights into Asteraceae palaeo-polyploidization history and plant inulin production.</title>
        <authorList>
            <person name="Fan W."/>
            <person name="Wang S."/>
            <person name="Wang H."/>
            <person name="Wang A."/>
            <person name="Jiang F."/>
            <person name="Liu H."/>
            <person name="Zhao H."/>
            <person name="Xu D."/>
            <person name="Zhang Y."/>
        </authorList>
    </citation>
    <scope>NUCLEOTIDE SEQUENCE [LARGE SCALE GENOMIC DNA]</scope>
    <source>
        <strain evidence="2">cv. Punajuju</strain>
    </source>
</reference>
<protein>
    <submittedName>
        <fullName evidence="1">Uncharacterized protein</fullName>
    </submittedName>
</protein>
<proteinExistence type="predicted"/>
<sequence>MIDFVLHKTHCCRFLGLRNLTIWFFLIFITSKTVTDLNTQKSEYLIYCCLTLTLAGYIVFQVSSGYNENIQVKWKWMVYKLLLKSFRTVHILDLALFKKNSWICLSLLSNFVSSNFYTRLLW</sequence>
<dbReference type="Proteomes" id="UP001055811">
    <property type="component" value="Linkage Group LG07"/>
</dbReference>
<reference evidence="1 2" key="2">
    <citation type="journal article" date="2022" name="Mol. Ecol. Resour.">
        <title>The genomes of chicory, endive, great burdock and yacon provide insights into Asteraceae paleo-polyploidization history and plant inulin production.</title>
        <authorList>
            <person name="Fan W."/>
            <person name="Wang S."/>
            <person name="Wang H."/>
            <person name="Wang A."/>
            <person name="Jiang F."/>
            <person name="Liu H."/>
            <person name="Zhao H."/>
            <person name="Xu D."/>
            <person name="Zhang Y."/>
        </authorList>
    </citation>
    <scope>NUCLEOTIDE SEQUENCE [LARGE SCALE GENOMIC DNA]</scope>
    <source>
        <strain evidence="2">cv. Punajuju</strain>
        <tissue evidence="1">Leaves</tissue>
    </source>
</reference>
<evidence type="ECO:0000313" key="2">
    <source>
        <dbReference type="Proteomes" id="UP001055811"/>
    </source>
</evidence>
<comment type="caution">
    <text evidence="1">The sequence shown here is derived from an EMBL/GenBank/DDBJ whole genome shotgun (WGS) entry which is preliminary data.</text>
</comment>
<dbReference type="EMBL" id="CM042015">
    <property type="protein sequence ID" value="KAI3709860.1"/>
    <property type="molecule type" value="Genomic_DNA"/>
</dbReference>
<evidence type="ECO:0000313" key="1">
    <source>
        <dbReference type="EMBL" id="KAI3709860.1"/>
    </source>
</evidence>
<accession>A0ACB9AJP9</accession>
<keyword evidence="2" id="KW-1185">Reference proteome</keyword>